<evidence type="ECO:0000256" key="1">
    <source>
        <dbReference type="SAM" id="SignalP"/>
    </source>
</evidence>
<accession>A0ABW2LMC9</accession>
<evidence type="ECO:0000313" key="2">
    <source>
        <dbReference type="EMBL" id="MFC7342818.1"/>
    </source>
</evidence>
<evidence type="ECO:0008006" key="4">
    <source>
        <dbReference type="Google" id="ProtNLM"/>
    </source>
</evidence>
<protein>
    <recommendedName>
        <fullName evidence="4">Secreted protein</fullName>
    </recommendedName>
</protein>
<feature type="chain" id="PRO_5046046750" description="Secreted protein" evidence="1">
    <location>
        <begin position="28"/>
        <end position="200"/>
    </location>
</feature>
<dbReference type="EMBL" id="JBHTCJ010000007">
    <property type="protein sequence ID" value="MFC7342818.1"/>
    <property type="molecule type" value="Genomic_DNA"/>
</dbReference>
<reference evidence="3" key="1">
    <citation type="journal article" date="2019" name="Int. J. Syst. Evol. Microbiol.">
        <title>The Global Catalogue of Microorganisms (GCM) 10K type strain sequencing project: providing services to taxonomists for standard genome sequencing and annotation.</title>
        <authorList>
            <consortium name="The Broad Institute Genomics Platform"/>
            <consortium name="The Broad Institute Genome Sequencing Center for Infectious Disease"/>
            <person name="Wu L."/>
            <person name="Ma J."/>
        </authorList>
    </citation>
    <scope>NUCLEOTIDE SEQUENCE [LARGE SCALE GENOMIC DNA]</scope>
    <source>
        <strain evidence="3">WLHS5</strain>
    </source>
</reference>
<dbReference type="RefSeq" id="WP_380669084.1">
    <property type="nucleotide sequence ID" value="NZ_JBHTCJ010000007.1"/>
</dbReference>
<organism evidence="2 3">
    <name type="scientific">Saccharopolyspora griseoalba</name>
    <dbReference type="NCBI Taxonomy" id="1431848"/>
    <lineage>
        <taxon>Bacteria</taxon>
        <taxon>Bacillati</taxon>
        <taxon>Actinomycetota</taxon>
        <taxon>Actinomycetes</taxon>
        <taxon>Pseudonocardiales</taxon>
        <taxon>Pseudonocardiaceae</taxon>
        <taxon>Saccharopolyspora</taxon>
    </lineage>
</organism>
<keyword evidence="3" id="KW-1185">Reference proteome</keyword>
<dbReference type="Proteomes" id="UP001596504">
    <property type="component" value="Unassembled WGS sequence"/>
</dbReference>
<keyword evidence="1" id="KW-0732">Signal</keyword>
<comment type="caution">
    <text evidence="2">The sequence shown here is derived from an EMBL/GenBank/DDBJ whole genome shotgun (WGS) entry which is preliminary data.</text>
</comment>
<name>A0ABW2LMC9_9PSEU</name>
<gene>
    <name evidence="2" type="ORF">ACFQRI_15555</name>
</gene>
<sequence>MNSGRYRVLGAAMIAAMSLAGASVAQAASVQAVQWNPQNTVEPIALASGSELVMRSNTGTEVRCSTVGGNVLAPTGGDPAVAGTVDSAGNAAPPTFTNCTNTLMPSASTTVTASGQWLATATSTTSVDISQASATVNIGGVCEITVRNASVPGNGWDNGTHQLTANSGESFPISESGVCDGGTSATLSGTLQLPSEVTIS</sequence>
<feature type="signal peptide" evidence="1">
    <location>
        <begin position="1"/>
        <end position="27"/>
    </location>
</feature>
<proteinExistence type="predicted"/>
<evidence type="ECO:0000313" key="3">
    <source>
        <dbReference type="Proteomes" id="UP001596504"/>
    </source>
</evidence>